<evidence type="ECO:0000256" key="6">
    <source>
        <dbReference type="ARBA" id="ARBA00018045"/>
    </source>
</evidence>
<dbReference type="InterPro" id="IPR029063">
    <property type="entry name" value="SAM-dependent_MTases_sf"/>
</dbReference>
<dbReference type="AlphaFoldDB" id="A0A131Y000"/>
<dbReference type="Gene3D" id="3.40.50.150">
    <property type="entry name" value="Vaccinia Virus protein VP39"/>
    <property type="match status" value="1"/>
</dbReference>
<comment type="catalytic activity">
    <reaction evidence="1">
        <text>7-[(3S)-3-amino-3-carboxypropyl]wyosine(37) in tRNA(Phe) + S-adenosyl-L-methionine = 7-[(3S)-(3-amino-3-methoxycarbonyl)propyl]wyosine(37) in tRNA(Phe) + S-adenosyl-L-homocysteine</text>
        <dbReference type="Rhea" id="RHEA:36903"/>
        <dbReference type="Rhea" id="RHEA-COMP:10379"/>
        <dbReference type="Rhea" id="RHEA-COMP:11844"/>
        <dbReference type="ChEBI" id="CHEBI:57856"/>
        <dbReference type="ChEBI" id="CHEBI:59789"/>
        <dbReference type="ChEBI" id="CHEBI:73543"/>
        <dbReference type="ChEBI" id="CHEBI:74275"/>
        <dbReference type="EC" id="2.1.1.290"/>
    </reaction>
</comment>
<dbReference type="SUPFAM" id="SSF53335">
    <property type="entry name" value="S-adenosyl-L-methionine-dependent methyltransferases"/>
    <property type="match status" value="1"/>
</dbReference>
<evidence type="ECO:0000256" key="8">
    <source>
        <dbReference type="ARBA" id="ARBA00022679"/>
    </source>
</evidence>
<feature type="non-terminal residue" evidence="14">
    <location>
        <position position="1"/>
    </location>
</feature>
<evidence type="ECO:0000256" key="4">
    <source>
        <dbReference type="ARBA" id="ARBA00012155"/>
    </source>
</evidence>
<comment type="similarity">
    <text evidence="3">Belongs to the methyltransferase superfamily. LCMT family.</text>
</comment>
<keyword evidence="8 14" id="KW-0808">Transferase</keyword>
<sequence length="658" mass="72785">VFAMTKTAKHRSVQSTNDSCVISKHSMTCRGYETDDFLHYFVSKPARRSPLINRGYYVRAKCVSRLLLKYCSFLGKQSCQILSIGAGFDTTFFRLKSAGVLPAQCRYFEIDLALVVAKKTEVINGSSELSELVGSPVEPGIWTDYCILNQDLCDLAGLEASLSNAKFLFSVPTLLLSECVLSYVDTKYSDKLVAWTARKFQDVMFVVYEQIRPYDAFGIVMLRHFATLGSPLKSLTDYPDPDALKERYRSLGYDSCECITMREFFDQLDPKESLRVRSLEPFDEFEELHEKCNHYVVSLARKGDVFHAFEPGFASQTASEKIKVSTEHQASWTRCDVDASLRRFGHASVTTHNGKLLIAGGFAENGGKHHRSFAPVLVDLVDFRSELLDVDLEGRQHFAMTCLDDSNILLNGGRSSPLKAFQDDVFLTRTSEDHYVASNVAYNSAAPTPRWRHTLCSLRQDDGTLRVVLFGGRTVGVGALGDCHILDVSTMEWVEVGHGNDAPTPRHSHAVVGRDGVEMVLTCGLSAEEKALNSVHCFNVRTSTWVRLPLSGLLPRYGHTAHLINARILVLIGGIGGDPGTPSGIAVVDIRALTCREVALPAQDPHRPFMTFGHTSVLTKDCAGRRIVVIVGGGGNCFSFGTHFNRQVALLDVEDCIV</sequence>
<dbReference type="FunFam" id="2.120.10.80:FF:000208">
    <property type="entry name" value="Carboxymethyl transferase, putative"/>
    <property type="match status" value="1"/>
</dbReference>
<evidence type="ECO:0000256" key="10">
    <source>
        <dbReference type="ARBA" id="ARBA00022694"/>
    </source>
</evidence>
<evidence type="ECO:0000256" key="11">
    <source>
        <dbReference type="ARBA" id="ARBA00029750"/>
    </source>
</evidence>
<dbReference type="EC" id="2.1.1.290" evidence="5"/>
<organism evidence="14">
    <name type="scientific">Ixodes ricinus</name>
    <name type="common">Common tick</name>
    <name type="synonym">Acarus ricinus</name>
    <dbReference type="NCBI Taxonomy" id="34613"/>
    <lineage>
        <taxon>Eukaryota</taxon>
        <taxon>Metazoa</taxon>
        <taxon>Ecdysozoa</taxon>
        <taxon>Arthropoda</taxon>
        <taxon>Chelicerata</taxon>
        <taxon>Arachnida</taxon>
        <taxon>Acari</taxon>
        <taxon>Parasitiformes</taxon>
        <taxon>Ixodida</taxon>
        <taxon>Ixodoidea</taxon>
        <taxon>Ixodidae</taxon>
        <taxon>Ixodinae</taxon>
        <taxon>Ixodes</taxon>
    </lineage>
</organism>
<evidence type="ECO:0000256" key="1">
    <source>
        <dbReference type="ARBA" id="ARBA00001806"/>
    </source>
</evidence>
<dbReference type="PANTHER" id="PTHR46529">
    <property type="entry name" value="TRNA WYBUTOSINE-SYNTHESIZING PROTEIN 4"/>
    <property type="match status" value="1"/>
</dbReference>
<dbReference type="Pfam" id="PF04072">
    <property type="entry name" value="LCM"/>
    <property type="match status" value="1"/>
</dbReference>
<dbReference type="EMBL" id="GEFM01004066">
    <property type="protein sequence ID" value="JAP71730.1"/>
    <property type="molecule type" value="mRNA"/>
</dbReference>
<evidence type="ECO:0000256" key="9">
    <source>
        <dbReference type="ARBA" id="ARBA00022691"/>
    </source>
</evidence>
<dbReference type="InterPro" id="IPR015915">
    <property type="entry name" value="Kelch-typ_b-propeller"/>
</dbReference>
<accession>A0A131Y000</accession>
<keyword evidence="7" id="KW-0489">Methyltransferase</keyword>
<dbReference type="EC" id="2.3.1.231" evidence="4"/>
<evidence type="ECO:0000256" key="3">
    <source>
        <dbReference type="ARBA" id="ARBA00010703"/>
    </source>
</evidence>
<keyword evidence="9" id="KW-0949">S-adenosyl-L-methionine</keyword>
<name>A0A131Y000_IXORI</name>
<dbReference type="GO" id="GO:0031591">
    <property type="term" value="P:wybutosine biosynthetic process"/>
    <property type="evidence" value="ECO:0007669"/>
    <property type="project" value="TreeGrafter"/>
</dbReference>
<comment type="pathway">
    <text evidence="2">tRNA modification; wybutosine-tRNA(Phe) biosynthesis.</text>
</comment>
<evidence type="ECO:0000256" key="2">
    <source>
        <dbReference type="ARBA" id="ARBA00004797"/>
    </source>
</evidence>
<evidence type="ECO:0000256" key="13">
    <source>
        <dbReference type="ARBA" id="ARBA00049250"/>
    </source>
</evidence>
<dbReference type="GO" id="GO:0030488">
    <property type="term" value="P:tRNA methylation"/>
    <property type="evidence" value="ECO:0007669"/>
    <property type="project" value="TreeGrafter"/>
</dbReference>
<dbReference type="GO" id="GO:0008175">
    <property type="term" value="F:tRNA methyltransferase activity"/>
    <property type="evidence" value="ECO:0007669"/>
    <property type="project" value="TreeGrafter"/>
</dbReference>
<comment type="catalytic activity">
    <reaction evidence="13">
        <text>7-[(3S)-(3-amino-3-methoxycarbonyl)propyl]wyosine(37) in tRNA(Phe) + S-adenosyl-L-methionine + CO2 = wybutosine(37) in tRNA(Phe) + S-adenosyl-L-homocysteine + 2 H(+)</text>
        <dbReference type="Rhea" id="RHEA:37119"/>
        <dbReference type="Rhea" id="RHEA-COMP:11844"/>
        <dbReference type="Rhea" id="RHEA-COMP:11847"/>
        <dbReference type="ChEBI" id="CHEBI:15378"/>
        <dbReference type="ChEBI" id="CHEBI:16526"/>
        <dbReference type="ChEBI" id="CHEBI:57856"/>
        <dbReference type="ChEBI" id="CHEBI:59789"/>
        <dbReference type="ChEBI" id="CHEBI:73544"/>
        <dbReference type="ChEBI" id="CHEBI:74275"/>
        <dbReference type="EC" id="2.3.1.231"/>
    </reaction>
</comment>
<evidence type="ECO:0000256" key="12">
    <source>
        <dbReference type="ARBA" id="ARBA00030847"/>
    </source>
</evidence>
<dbReference type="InterPro" id="IPR007213">
    <property type="entry name" value="Ppm1/Ppm2/Tcmp"/>
</dbReference>
<evidence type="ECO:0000256" key="7">
    <source>
        <dbReference type="ARBA" id="ARBA00022603"/>
    </source>
</evidence>
<dbReference type="Pfam" id="PF24681">
    <property type="entry name" value="Kelch_KLHDC2_KLHL20_DRC7"/>
    <property type="match status" value="1"/>
</dbReference>
<proteinExistence type="evidence at transcript level"/>
<reference evidence="14" key="1">
    <citation type="submission" date="2016-02" db="EMBL/GenBank/DDBJ databases">
        <title>RNAseq analyses of the midgut from blood- or serum-fed Ixodes ricinus ticks.</title>
        <authorList>
            <person name="Perner J."/>
            <person name="Provaznik J."/>
            <person name="Schrenkova J."/>
            <person name="Urbanova V."/>
            <person name="Ribeiro J.M."/>
            <person name="Kopacek P."/>
        </authorList>
    </citation>
    <scope>NUCLEOTIDE SEQUENCE</scope>
    <source>
        <tissue evidence="14">Gut</tissue>
    </source>
</reference>
<dbReference type="FunFam" id="3.40.50.150:FF:000207">
    <property type="entry name" value="Leucine carboxyl methyltransferase 2"/>
    <property type="match status" value="1"/>
</dbReference>
<evidence type="ECO:0000313" key="14">
    <source>
        <dbReference type="EMBL" id="JAP71730.1"/>
    </source>
</evidence>
<protein>
    <recommendedName>
        <fullName evidence="6">tRNA wybutosine-synthesizing protein 4</fullName>
        <ecNumber evidence="5">2.1.1.290</ecNumber>
        <ecNumber evidence="4">2.3.1.231</ecNumber>
    </recommendedName>
    <alternativeName>
        <fullName evidence="12">tRNA(Phe) (7-(3-amino-3-(methoxycarbonyl)propyl)wyosine(37)-N)-methoxycarbonyltransferase</fullName>
    </alternativeName>
    <alternativeName>
        <fullName evidence="11">tRNA(Phe) (7-(3-amino-3-carboxypropyl)wyosine(37)-O)-methyltransferase</fullName>
    </alternativeName>
</protein>
<dbReference type="PANTHER" id="PTHR46529:SF1">
    <property type="entry name" value="TRNA WYBUTOSINE-SYNTHESIZING PROTEIN 4"/>
    <property type="match status" value="1"/>
</dbReference>
<dbReference type="UniPathway" id="UPA00375"/>
<dbReference type="SUPFAM" id="SSF117281">
    <property type="entry name" value="Kelch motif"/>
    <property type="match status" value="1"/>
</dbReference>
<evidence type="ECO:0000256" key="5">
    <source>
        <dbReference type="ARBA" id="ARBA00012779"/>
    </source>
</evidence>
<dbReference type="Gene3D" id="2.120.10.80">
    <property type="entry name" value="Kelch-type beta propeller"/>
    <property type="match status" value="1"/>
</dbReference>
<keyword evidence="10" id="KW-0819">tRNA processing</keyword>